<feature type="region of interest" description="Disordered" evidence="1">
    <location>
        <begin position="102"/>
        <end position="132"/>
    </location>
</feature>
<comment type="caution">
    <text evidence="2">The sequence shown here is derived from an EMBL/GenBank/DDBJ whole genome shotgun (WGS) entry which is preliminary data.</text>
</comment>
<protein>
    <submittedName>
        <fullName evidence="2">Uncharacterized protein</fullName>
    </submittedName>
</protein>
<gene>
    <name evidence="2" type="ORF">ElyMa_006024400</name>
</gene>
<evidence type="ECO:0000256" key="1">
    <source>
        <dbReference type="SAM" id="MobiDB-lite"/>
    </source>
</evidence>
<keyword evidence="3" id="KW-1185">Reference proteome</keyword>
<dbReference type="EMBL" id="BMAT01012075">
    <property type="protein sequence ID" value="GFR85294.1"/>
    <property type="molecule type" value="Genomic_DNA"/>
</dbReference>
<evidence type="ECO:0000313" key="2">
    <source>
        <dbReference type="EMBL" id="GFR85294.1"/>
    </source>
</evidence>
<evidence type="ECO:0000313" key="3">
    <source>
        <dbReference type="Proteomes" id="UP000762676"/>
    </source>
</evidence>
<organism evidence="2 3">
    <name type="scientific">Elysia marginata</name>
    <dbReference type="NCBI Taxonomy" id="1093978"/>
    <lineage>
        <taxon>Eukaryota</taxon>
        <taxon>Metazoa</taxon>
        <taxon>Spiralia</taxon>
        <taxon>Lophotrochozoa</taxon>
        <taxon>Mollusca</taxon>
        <taxon>Gastropoda</taxon>
        <taxon>Heterobranchia</taxon>
        <taxon>Euthyneura</taxon>
        <taxon>Panpulmonata</taxon>
        <taxon>Sacoglossa</taxon>
        <taxon>Placobranchoidea</taxon>
        <taxon>Plakobranchidae</taxon>
        <taxon>Elysia</taxon>
    </lineage>
</organism>
<proteinExistence type="predicted"/>
<name>A0AAV4GIJ5_9GAST</name>
<sequence>MRAKHKAKEQAVIKAVRRKRVENAAAQQELQMKAAASRKQLIEDVLTHAGPCKCHEDVKSLQSSLSGKDLLLALKNEIRYQKLILGIPGVLKLTKPTTELTADLPEHLGGSNRKNVEEDMNGDEDMFEEDED</sequence>
<accession>A0AAV4GIJ5</accession>
<dbReference type="AlphaFoldDB" id="A0AAV4GIJ5"/>
<dbReference type="Proteomes" id="UP000762676">
    <property type="component" value="Unassembled WGS sequence"/>
</dbReference>
<reference evidence="2 3" key="1">
    <citation type="journal article" date="2021" name="Elife">
        <title>Chloroplast acquisition without the gene transfer in kleptoplastic sea slugs, Plakobranchus ocellatus.</title>
        <authorList>
            <person name="Maeda T."/>
            <person name="Takahashi S."/>
            <person name="Yoshida T."/>
            <person name="Shimamura S."/>
            <person name="Takaki Y."/>
            <person name="Nagai Y."/>
            <person name="Toyoda A."/>
            <person name="Suzuki Y."/>
            <person name="Arimoto A."/>
            <person name="Ishii H."/>
            <person name="Satoh N."/>
            <person name="Nishiyama T."/>
            <person name="Hasebe M."/>
            <person name="Maruyama T."/>
            <person name="Minagawa J."/>
            <person name="Obokata J."/>
            <person name="Shigenobu S."/>
        </authorList>
    </citation>
    <scope>NUCLEOTIDE SEQUENCE [LARGE SCALE GENOMIC DNA]</scope>
</reference>
<feature type="compositionally biased region" description="Acidic residues" evidence="1">
    <location>
        <begin position="118"/>
        <end position="132"/>
    </location>
</feature>